<dbReference type="RefSeq" id="XP_066828546.1">
    <property type="nucleotide sequence ID" value="XM_066971515.1"/>
</dbReference>
<evidence type="ECO:0000256" key="1">
    <source>
        <dbReference type="SAM" id="MobiDB-lite"/>
    </source>
</evidence>
<organism evidence="3 4">
    <name type="scientific">Lodderomyces beijingensis</name>
    <dbReference type="NCBI Taxonomy" id="1775926"/>
    <lineage>
        <taxon>Eukaryota</taxon>
        <taxon>Fungi</taxon>
        <taxon>Dikarya</taxon>
        <taxon>Ascomycota</taxon>
        <taxon>Saccharomycotina</taxon>
        <taxon>Pichiomycetes</taxon>
        <taxon>Debaryomycetaceae</taxon>
        <taxon>Candida/Lodderomyces clade</taxon>
        <taxon>Lodderomyces</taxon>
    </lineage>
</organism>
<keyword evidence="2" id="KW-0812">Transmembrane</keyword>
<proteinExistence type="predicted"/>
<keyword evidence="2" id="KW-1133">Transmembrane helix</keyword>
<feature type="transmembrane region" description="Helical" evidence="2">
    <location>
        <begin position="258"/>
        <end position="278"/>
    </location>
</feature>
<reference evidence="3 4" key="1">
    <citation type="submission" date="2024-03" db="EMBL/GenBank/DDBJ databases">
        <authorList>
            <person name="Brejova B."/>
        </authorList>
    </citation>
    <scope>NUCLEOTIDE SEQUENCE [LARGE SCALE GENOMIC DNA]</scope>
    <source>
        <strain evidence="3 4">CBS 14171</strain>
    </source>
</reference>
<feature type="transmembrane region" description="Helical" evidence="2">
    <location>
        <begin position="331"/>
        <end position="352"/>
    </location>
</feature>
<gene>
    <name evidence="3" type="ORF">LODBEIA_P16080</name>
</gene>
<evidence type="ECO:0000256" key="2">
    <source>
        <dbReference type="SAM" id="Phobius"/>
    </source>
</evidence>
<feature type="transmembrane region" description="Helical" evidence="2">
    <location>
        <begin position="220"/>
        <end position="246"/>
    </location>
</feature>
<dbReference type="Proteomes" id="UP001497383">
    <property type="component" value="Chromosome 2"/>
</dbReference>
<dbReference type="EMBL" id="OZ022406">
    <property type="protein sequence ID" value="CAK9437230.1"/>
    <property type="molecule type" value="Genomic_DNA"/>
</dbReference>
<evidence type="ECO:0000313" key="4">
    <source>
        <dbReference type="Proteomes" id="UP001497383"/>
    </source>
</evidence>
<feature type="compositionally biased region" description="Pro residues" evidence="1">
    <location>
        <begin position="117"/>
        <end position="127"/>
    </location>
</feature>
<feature type="transmembrane region" description="Helical" evidence="2">
    <location>
        <begin position="290"/>
        <end position="311"/>
    </location>
</feature>
<evidence type="ECO:0008006" key="5">
    <source>
        <dbReference type="Google" id="ProtNLM"/>
    </source>
</evidence>
<dbReference type="GeneID" id="92206804"/>
<evidence type="ECO:0000313" key="3">
    <source>
        <dbReference type="EMBL" id="CAK9437230.1"/>
    </source>
</evidence>
<feature type="region of interest" description="Disordered" evidence="1">
    <location>
        <begin position="64"/>
        <end position="139"/>
    </location>
</feature>
<keyword evidence="4" id="KW-1185">Reference proteome</keyword>
<sequence length="425" mass="48751">MAPFRPYGGDEVRVVSDLSRFDFSGSHPKLRSRNTTPTNAEVTESEYSSKLTIDTYIPLYSSRLDNKHRYEPLRKDEKEHGDNKAQREAIVLPKRRRSVERPPVPKRSVGVQVPQDHIPPAPTPPPKDTNLPSRANSKRDFLPYPSSITAVEGNPRRVQLPAMPQPSELYSKGNQQFDEDGSSVSSNRRKLEHDLVRQVMNRPLISFRADRFGPEYHGKFITIAASFFLYLFEICCSIIEIVLASVLLRQDRDVSVGIYRYFVADGSISLIISLLFALQVINYEKRNGSFYCLAATIIKLVSFFLIISYIFPLATYATSKIWSIRRANGAFIIISTFLWVINLVMFSTTLYISRLNLLEELNIDYSSKGVDGTSSKSRGQGYWSEKDHKPLKEYYLNENGEMYALNEDWEKEEHKDKNKILVYTF</sequence>
<protein>
    <recommendedName>
        <fullName evidence="5">MARVEL domain-containing protein</fullName>
    </recommendedName>
</protein>
<feature type="region of interest" description="Disordered" evidence="1">
    <location>
        <begin position="23"/>
        <end position="47"/>
    </location>
</feature>
<feature type="compositionally biased region" description="Polar residues" evidence="1">
    <location>
        <begin position="33"/>
        <end position="47"/>
    </location>
</feature>
<name>A0ABP0ZHM6_9ASCO</name>
<accession>A0ABP0ZHM6</accession>
<keyword evidence="2" id="KW-0472">Membrane</keyword>
<feature type="compositionally biased region" description="Basic and acidic residues" evidence="1">
    <location>
        <begin position="64"/>
        <end position="87"/>
    </location>
</feature>